<dbReference type="KEGG" id="arac:E0W69_011255"/>
<dbReference type="SUPFAM" id="SSF50939">
    <property type="entry name" value="Sialidases"/>
    <property type="match status" value="1"/>
</dbReference>
<dbReference type="Proteomes" id="UP000292424">
    <property type="component" value="Chromosome"/>
</dbReference>
<keyword evidence="1" id="KW-0732">Signal</keyword>
<protein>
    <submittedName>
        <fullName evidence="2">Oxidoreductase</fullName>
    </submittedName>
</protein>
<dbReference type="OrthoDB" id="9813892at2"/>
<feature type="signal peptide" evidence="1">
    <location>
        <begin position="1"/>
        <end position="20"/>
    </location>
</feature>
<gene>
    <name evidence="2" type="ORF">E0W69_011255</name>
</gene>
<organism evidence="2 3">
    <name type="scientific">Rhizosphaericola mali</name>
    <dbReference type="NCBI Taxonomy" id="2545455"/>
    <lineage>
        <taxon>Bacteria</taxon>
        <taxon>Pseudomonadati</taxon>
        <taxon>Bacteroidota</taxon>
        <taxon>Chitinophagia</taxon>
        <taxon>Chitinophagales</taxon>
        <taxon>Chitinophagaceae</taxon>
        <taxon>Rhizosphaericola</taxon>
    </lineage>
</organism>
<keyword evidence="3" id="KW-1185">Reference proteome</keyword>
<evidence type="ECO:0000256" key="1">
    <source>
        <dbReference type="SAM" id="SignalP"/>
    </source>
</evidence>
<sequence length="339" mass="37029">MRLKLLLLFSILGGICSTNAQKITILTQHGKESFRGLSVVNDSIAWVSGTHGNVGKSIDHGKTWEWFTISECDKCDFRSIQAFDNNTAIVVAIDTPSFIFKTKDGGKTWNKVWESHTSGMFLDACHFVGKNGYVIGDPVDGQIFTLETMNQGETWKPVQIFAQPQTNEAFFASSASNIVFSKKIAPIAVSGGEHASLFYKKKSYRLPITQGKTSTGANSIVLNNNKLENIAAIIVGGDFMNKESSDSNIVLVKKSFFLNPNVSAFQLSKTPPKGYKSSVTQINNETFIATGTSGTDISNDEGVNWKHISDQPFHVIQSVFKGNWIVLAGPNGIVANLSF</sequence>
<name>A0A5P2G1A9_9BACT</name>
<evidence type="ECO:0000313" key="2">
    <source>
        <dbReference type="EMBL" id="QES89215.1"/>
    </source>
</evidence>
<accession>A0A5P2G1A9</accession>
<dbReference type="RefSeq" id="WP_131330161.1">
    <property type="nucleotide sequence ID" value="NZ_CP044016.1"/>
</dbReference>
<reference evidence="2 3" key="1">
    <citation type="submission" date="2019-09" db="EMBL/GenBank/DDBJ databases">
        <title>Complete genome sequence of Arachidicoccus sp. B3-10 isolated from apple orchard soil.</title>
        <authorList>
            <person name="Kim H.S."/>
            <person name="Han K.-I."/>
            <person name="Suh M.K."/>
            <person name="Lee K.C."/>
            <person name="Eom M.K."/>
            <person name="Kim J.-S."/>
            <person name="Kang S.W."/>
            <person name="Sin Y."/>
            <person name="Lee J.-S."/>
        </authorList>
    </citation>
    <scope>NUCLEOTIDE SEQUENCE [LARGE SCALE GENOMIC DNA]</scope>
    <source>
        <strain evidence="2 3">B3-10</strain>
    </source>
</reference>
<dbReference type="EMBL" id="CP044016">
    <property type="protein sequence ID" value="QES89215.1"/>
    <property type="molecule type" value="Genomic_DNA"/>
</dbReference>
<proteinExistence type="predicted"/>
<dbReference type="PANTHER" id="PTHR47199">
    <property type="entry name" value="PHOTOSYSTEM II STABILITY/ASSEMBLY FACTOR HCF136, CHLOROPLASTIC"/>
    <property type="match status" value="1"/>
</dbReference>
<dbReference type="InterPro" id="IPR015943">
    <property type="entry name" value="WD40/YVTN_repeat-like_dom_sf"/>
</dbReference>
<feature type="chain" id="PRO_5024295191" evidence="1">
    <location>
        <begin position="21"/>
        <end position="339"/>
    </location>
</feature>
<dbReference type="Gene3D" id="2.130.10.10">
    <property type="entry name" value="YVTN repeat-like/Quinoprotein amine dehydrogenase"/>
    <property type="match status" value="1"/>
</dbReference>
<dbReference type="AlphaFoldDB" id="A0A5P2G1A9"/>
<evidence type="ECO:0000313" key="3">
    <source>
        <dbReference type="Proteomes" id="UP000292424"/>
    </source>
</evidence>
<dbReference type="InterPro" id="IPR036278">
    <property type="entry name" value="Sialidase_sf"/>
</dbReference>
<dbReference type="PANTHER" id="PTHR47199:SF2">
    <property type="entry name" value="PHOTOSYSTEM II STABILITY_ASSEMBLY FACTOR HCF136, CHLOROPLASTIC"/>
    <property type="match status" value="1"/>
</dbReference>